<gene>
    <name evidence="2" type="ORF">LAZ67_21001284</name>
</gene>
<accession>A0ABY6LQP7</accession>
<dbReference type="Gene3D" id="3.30.420.10">
    <property type="entry name" value="Ribonuclease H-like superfamily/Ribonuclease H"/>
    <property type="match status" value="1"/>
</dbReference>
<dbReference type="InterPro" id="IPR001584">
    <property type="entry name" value="Integrase_cat-core"/>
</dbReference>
<dbReference type="Proteomes" id="UP001235939">
    <property type="component" value="Chromosome 21"/>
</dbReference>
<dbReference type="EMBL" id="CP092883">
    <property type="protein sequence ID" value="UYV82183.1"/>
    <property type="molecule type" value="Genomic_DNA"/>
</dbReference>
<protein>
    <recommendedName>
        <fullName evidence="1">Integrase catalytic domain-containing protein</fullName>
    </recommendedName>
</protein>
<dbReference type="InterPro" id="IPR012337">
    <property type="entry name" value="RNaseH-like_sf"/>
</dbReference>
<reference evidence="2 3" key="1">
    <citation type="submission" date="2022-01" db="EMBL/GenBank/DDBJ databases">
        <title>A chromosomal length assembly of Cordylochernes scorpioides.</title>
        <authorList>
            <person name="Zeh D."/>
            <person name="Zeh J."/>
        </authorList>
    </citation>
    <scope>NUCLEOTIDE SEQUENCE [LARGE SCALE GENOMIC DNA]</scope>
    <source>
        <strain evidence="2">IN4F17</strain>
        <tissue evidence="2">Whole Body</tissue>
    </source>
</reference>
<proteinExistence type="predicted"/>
<dbReference type="InterPro" id="IPR036397">
    <property type="entry name" value="RNaseH_sf"/>
</dbReference>
<name>A0ABY6LQP7_9ARAC</name>
<dbReference type="PANTHER" id="PTHR45786:SF74">
    <property type="entry name" value="ATP-DEPENDENT DNA HELICASE"/>
    <property type="match status" value="1"/>
</dbReference>
<dbReference type="PROSITE" id="PS50994">
    <property type="entry name" value="INTEGRASE"/>
    <property type="match status" value="1"/>
</dbReference>
<evidence type="ECO:0000259" key="1">
    <source>
        <dbReference type="PROSITE" id="PS50994"/>
    </source>
</evidence>
<feature type="domain" description="Integrase catalytic" evidence="1">
    <location>
        <begin position="1"/>
        <end position="73"/>
    </location>
</feature>
<dbReference type="SUPFAM" id="SSF53098">
    <property type="entry name" value="Ribonuclease H-like"/>
    <property type="match status" value="1"/>
</dbReference>
<evidence type="ECO:0000313" key="2">
    <source>
        <dbReference type="EMBL" id="UYV82183.1"/>
    </source>
</evidence>
<keyword evidence="3" id="KW-1185">Reference proteome</keyword>
<evidence type="ECO:0000313" key="3">
    <source>
        <dbReference type="Proteomes" id="UP001235939"/>
    </source>
</evidence>
<organism evidence="2 3">
    <name type="scientific">Cordylochernes scorpioides</name>
    <dbReference type="NCBI Taxonomy" id="51811"/>
    <lineage>
        <taxon>Eukaryota</taxon>
        <taxon>Metazoa</taxon>
        <taxon>Ecdysozoa</taxon>
        <taxon>Arthropoda</taxon>
        <taxon>Chelicerata</taxon>
        <taxon>Arachnida</taxon>
        <taxon>Pseudoscorpiones</taxon>
        <taxon>Cheliferoidea</taxon>
        <taxon>Chernetidae</taxon>
        <taxon>Cordylochernes</taxon>
    </lineage>
</organism>
<sequence length="327" mass="37173">MVHNPLLTTSNNPQANGLIERLNATITGKLRLAYLENPKASWTQLVKRITQTYNNTPHSVTSFPPTYLMFKVIPPDLRTHLNPYPEITRAREIARSRTQNKHKKIKKHLISSTEHHISNGFCIMPRRGRGRLAYRTRHGNNAPNPISPVPTEYIIGGLDIVCPYCSALHFPGETVGSSCFLMHQVELAEEHRARIENRQMCQVQMLIRQNHCRDLRRYNAPSVSEVAAIFVDQDGHVPSNRDIAVFPHDCGLVRISPLNPNCDPMTYPLLFPAGDPGWAIGILHEENMRTSTRNHVTMLQFYSYRLAIRPGFSPIHYGRRTISAICC</sequence>
<dbReference type="PANTHER" id="PTHR45786">
    <property type="entry name" value="DNA BINDING PROTEIN-LIKE"/>
    <property type="match status" value="1"/>
</dbReference>